<dbReference type="EMBL" id="KN716241">
    <property type="protein sequence ID" value="KJH49243.1"/>
    <property type="molecule type" value="Genomic_DNA"/>
</dbReference>
<feature type="active site" evidence="1">
    <location>
        <position position="40"/>
    </location>
</feature>
<keyword evidence="4" id="KW-0378">Hydrolase</keyword>
<dbReference type="PANTHER" id="PTHR12837">
    <property type="entry name" value="POLY ADP-RIBOSE GLYCOHYDROLASE"/>
    <property type="match status" value="1"/>
</dbReference>
<feature type="binding site" evidence="2">
    <location>
        <position position="80"/>
    </location>
    <ligand>
        <name>substrate</name>
    </ligand>
</feature>
<dbReference type="AlphaFoldDB" id="A0A0D8XX85"/>
<dbReference type="PANTHER" id="PTHR12837:SF15">
    <property type="entry name" value="POLY(ADP-RIBOSE) GLYCOHYDROLASE"/>
    <property type="match status" value="1"/>
</dbReference>
<evidence type="ECO:0000256" key="1">
    <source>
        <dbReference type="PIRSR" id="PIRSR607724-1"/>
    </source>
</evidence>
<dbReference type="GO" id="GO:1990966">
    <property type="term" value="P:ATP generation from poly-ADP-D-ribose"/>
    <property type="evidence" value="ECO:0007669"/>
    <property type="project" value="TreeGrafter"/>
</dbReference>
<dbReference type="GO" id="GO:0005737">
    <property type="term" value="C:cytoplasm"/>
    <property type="evidence" value="ECO:0007669"/>
    <property type="project" value="TreeGrafter"/>
</dbReference>
<reference evidence="5" key="2">
    <citation type="journal article" date="2016" name="Sci. Rep.">
        <title>Dictyocaulus viviparus genome, variome and transcriptome elucidate lungworm biology and support future intervention.</title>
        <authorList>
            <person name="McNulty S.N."/>
            <person name="Strube C."/>
            <person name="Rosa B.A."/>
            <person name="Martin J.C."/>
            <person name="Tyagi R."/>
            <person name="Choi Y.J."/>
            <person name="Wang Q."/>
            <person name="Hallsworth Pepin K."/>
            <person name="Zhang X."/>
            <person name="Ozersky P."/>
            <person name="Wilson R.K."/>
            <person name="Sternberg P.W."/>
            <person name="Gasser R.B."/>
            <person name="Mitreva M."/>
        </authorList>
    </citation>
    <scope>NUCLEOTIDE SEQUENCE [LARGE SCALE GENOMIC DNA]</scope>
    <source>
        <strain evidence="5">HannoverDv2000</strain>
    </source>
</reference>
<dbReference type="STRING" id="29172.A0A0D8XX85"/>
<organism evidence="4 5">
    <name type="scientific">Dictyocaulus viviparus</name>
    <name type="common">Bovine lungworm</name>
    <dbReference type="NCBI Taxonomy" id="29172"/>
    <lineage>
        <taxon>Eukaryota</taxon>
        <taxon>Metazoa</taxon>
        <taxon>Ecdysozoa</taxon>
        <taxon>Nematoda</taxon>
        <taxon>Chromadorea</taxon>
        <taxon>Rhabditida</taxon>
        <taxon>Rhabditina</taxon>
        <taxon>Rhabditomorpha</taxon>
        <taxon>Strongyloidea</taxon>
        <taxon>Metastrongylidae</taxon>
        <taxon>Dictyocaulus</taxon>
    </lineage>
</organism>
<dbReference type="Proteomes" id="UP000053766">
    <property type="component" value="Unassembled WGS sequence"/>
</dbReference>
<dbReference type="InterPro" id="IPR046372">
    <property type="entry name" value="PARG_cat_C"/>
</dbReference>
<dbReference type="GO" id="GO:0006282">
    <property type="term" value="P:regulation of DNA repair"/>
    <property type="evidence" value="ECO:0007669"/>
    <property type="project" value="InterPro"/>
</dbReference>
<accession>A0A0D8XX85</accession>
<dbReference type="GO" id="GO:0005975">
    <property type="term" value="P:carbohydrate metabolic process"/>
    <property type="evidence" value="ECO:0007669"/>
    <property type="project" value="InterPro"/>
</dbReference>
<feature type="active site" evidence="1">
    <location>
        <position position="22"/>
    </location>
</feature>
<dbReference type="InterPro" id="IPR007724">
    <property type="entry name" value="Poly_GlycHdrlase"/>
</dbReference>
<evidence type="ECO:0000259" key="3">
    <source>
        <dbReference type="Pfam" id="PF05028"/>
    </source>
</evidence>
<evidence type="ECO:0000256" key="2">
    <source>
        <dbReference type="PIRSR" id="PIRSR607724-2"/>
    </source>
</evidence>
<keyword evidence="5" id="KW-1185">Reference proteome</keyword>
<evidence type="ECO:0000313" key="5">
    <source>
        <dbReference type="Proteomes" id="UP000053766"/>
    </source>
</evidence>
<feature type="binding site" evidence="2">
    <location>
        <position position="25"/>
    </location>
    <ligand>
        <name>substrate</name>
    </ligand>
</feature>
<feature type="domain" description="PARG catalytic Macro" evidence="3">
    <location>
        <begin position="5"/>
        <end position="192"/>
    </location>
</feature>
<sequence length="283" mass="32394">MPLVATASDSSIEDSNGCLQVDFANEYIGGGVLNWGAVQEEIRFLICPEMIVSCLLCEKMGPLEVIHIVGAQRHSSYIGYGETLQWAPYEEYGSESRDKFCRVKCEVVAMDATLFKSSSKWIQYDKMSIDRELNKAYTGFMSRGKEPSPIATGNWGCGVFGGDKELKILIQMMAAARACRDMIYYTFGNPSFEYSVIEQYEKLIHKKATVGTIYKALTSYQKEHERNPRISLLRLTFERIRLRRQRPVNPKRLSLKKAMHLEKKRSSMLHLRLNGRSTKEWMS</sequence>
<dbReference type="Pfam" id="PF05028">
    <property type="entry name" value="PARG_cat_C"/>
    <property type="match status" value="1"/>
</dbReference>
<dbReference type="GO" id="GO:0005634">
    <property type="term" value="C:nucleus"/>
    <property type="evidence" value="ECO:0007669"/>
    <property type="project" value="TreeGrafter"/>
</dbReference>
<reference evidence="4 5" key="1">
    <citation type="submission" date="2013-11" db="EMBL/GenBank/DDBJ databases">
        <title>Draft genome of the bovine lungworm Dictyocaulus viviparus.</title>
        <authorList>
            <person name="Mitreva M."/>
        </authorList>
    </citation>
    <scope>NUCLEOTIDE SEQUENCE [LARGE SCALE GENOMIC DNA]</scope>
    <source>
        <strain evidence="4 5">HannoverDv2000</strain>
    </source>
</reference>
<feature type="active site" evidence="1">
    <location>
        <position position="41"/>
    </location>
</feature>
<dbReference type="OrthoDB" id="1937899at2759"/>
<gene>
    <name evidence="4" type="ORF">DICVIV_04623</name>
</gene>
<dbReference type="GO" id="GO:0004649">
    <property type="term" value="F:poly(ADP-ribose) glycohydrolase activity"/>
    <property type="evidence" value="ECO:0007669"/>
    <property type="project" value="InterPro"/>
</dbReference>
<proteinExistence type="predicted"/>
<dbReference type="GO" id="GO:0009225">
    <property type="term" value="P:nucleotide-sugar metabolic process"/>
    <property type="evidence" value="ECO:0007669"/>
    <property type="project" value="TreeGrafter"/>
</dbReference>
<name>A0A0D8XX85_DICVI</name>
<feature type="binding site" evidence="2">
    <location>
        <position position="39"/>
    </location>
    <ligand>
        <name>substrate</name>
    </ligand>
</feature>
<evidence type="ECO:0000313" key="4">
    <source>
        <dbReference type="EMBL" id="KJH49243.1"/>
    </source>
</evidence>
<protein>
    <submittedName>
        <fullName evidence="4">Poly glycohydrolase</fullName>
    </submittedName>
</protein>